<dbReference type="FunFam" id="3.30.230.10:FF:000001">
    <property type="entry name" value="30S ribosomal protein S9"/>
    <property type="match status" value="1"/>
</dbReference>
<evidence type="ECO:0000313" key="8">
    <source>
        <dbReference type="EMBL" id="PIR13013.1"/>
    </source>
</evidence>
<evidence type="ECO:0000256" key="5">
    <source>
        <dbReference type="HAMAP-Rule" id="MF_00532"/>
    </source>
</evidence>
<evidence type="ECO:0000256" key="2">
    <source>
        <dbReference type="ARBA" id="ARBA00022980"/>
    </source>
</evidence>
<accession>A0A2M6K8N9</accession>
<dbReference type="Pfam" id="PF00380">
    <property type="entry name" value="Ribosomal_S9"/>
    <property type="match status" value="1"/>
</dbReference>
<dbReference type="GO" id="GO:0022627">
    <property type="term" value="C:cytosolic small ribosomal subunit"/>
    <property type="evidence" value="ECO:0007669"/>
    <property type="project" value="TreeGrafter"/>
</dbReference>
<dbReference type="PROSITE" id="PS00360">
    <property type="entry name" value="RIBOSOMAL_S9"/>
    <property type="match status" value="1"/>
</dbReference>
<dbReference type="Proteomes" id="UP000230869">
    <property type="component" value="Unassembled WGS sequence"/>
</dbReference>
<dbReference type="InterPro" id="IPR023035">
    <property type="entry name" value="Ribosomal_uS9_bac/plastid"/>
</dbReference>
<evidence type="ECO:0000313" key="9">
    <source>
        <dbReference type="Proteomes" id="UP000230869"/>
    </source>
</evidence>
<dbReference type="GO" id="GO:0003735">
    <property type="term" value="F:structural constituent of ribosome"/>
    <property type="evidence" value="ECO:0007669"/>
    <property type="project" value="InterPro"/>
</dbReference>
<dbReference type="InterPro" id="IPR020568">
    <property type="entry name" value="Ribosomal_Su5_D2-typ_SF"/>
</dbReference>
<dbReference type="HAMAP" id="MF_00532_B">
    <property type="entry name" value="Ribosomal_uS9_B"/>
    <property type="match status" value="1"/>
</dbReference>
<dbReference type="InterPro" id="IPR014721">
    <property type="entry name" value="Ribsml_uS5_D2-typ_fold_subgr"/>
</dbReference>
<evidence type="ECO:0000256" key="1">
    <source>
        <dbReference type="ARBA" id="ARBA00005251"/>
    </source>
</evidence>
<name>A0A2M6K8N9_9BACT</name>
<dbReference type="GO" id="GO:0003723">
    <property type="term" value="F:RNA binding"/>
    <property type="evidence" value="ECO:0007669"/>
    <property type="project" value="TreeGrafter"/>
</dbReference>
<dbReference type="GO" id="GO:0006412">
    <property type="term" value="P:translation"/>
    <property type="evidence" value="ECO:0007669"/>
    <property type="project" value="UniProtKB-UniRule"/>
</dbReference>
<dbReference type="SUPFAM" id="SSF54211">
    <property type="entry name" value="Ribosomal protein S5 domain 2-like"/>
    <property type="match status" value="1"/>
</dbReference>
<organism evidence="8 9">
    <name type="scientific">Candidatus Falkowbacteria bacterium CG11_big_fil_rev_8_21_14_0_20_39_10</name>
    <dbReference type="NCBI Taxonomy" id="1974570"/>
    <lineage>
        <taxon>Bacteria</taxon>
        <taxon>Candidatus Falkowiibacteriota</taxon>
    </lineage>
</organism>
<comment type="similarity">
    <text evidence="1 5 6">Belongs to the universal ribosomal protein uS9 family.</text>
</comment>
<dbReference type="Gene3D" id="3.30.230.10">
    <property type="match status" value="1"/>
</dbReference>
<dbReference type="PANTHER" id="PTHR21569">
    <property type="entry name" value="RIBOSOMAL PROTEIN S9"/>
    <property type="match status" value="1"/>
</dbReference>
<dbReference type="NCBIfam" id="NF001099">
    <property type="entry name" value="PRK00132.1"/>
    <property type="match status" value="1"/>
</dbReference>
<sequence length="145" mass="16608">MTEQKDKIKEDKEINFKGKYILAIGRRKRSAALVRLYKNGKGNILVNEMKPSKYFSQDKVIIVNQPLKLTGHLRDMDFSILVKGGGKKGQAEAIRHGLTRALISIDKELKPSLKAKGWLTRDSRKVERKKPGLKKARRAPQWSKR</sequence>
<comment type="caution">
    <text evidence="8">The sequence shown here is derived from an EMBL/GenBank/DDBJ whole genome shotgun (WGS) entry which is preliminary data.</text>
</comment>
<proteinExistence type="inferred from homology"/>
<keyword evidence="3 5" id="KW-0687">Ribonucleoprotein</keyword>
<dbReference type="InterPro" id="IPR020574">
    <property type="entry name" value="Ribosomal_uS9_CS"/>
</dbReference>
<keyword evidence="2 5" id="KW-0689">Ribosomal protein</keyword>
<gene>
    <name evidence="5" type="primary">rpsI</name>
    <name evidence="8" type="ORF">COV49_03555</name>
</gene>
<evidence type="ECO:0000256" key="4">
    <source>
        <dbReference type="ARBA" id="ARBA00035259"/>
    </source>
</evidence>
<dbReference type="InterPro" id="IPR000754">
    <property type="entry name" value="Ribosomal_uS9"/>
</dbReference>
<feature type="compositionally biased region" description="Basic residues" evidence="7">
    <location>
        <begin position="126"/>
        <end position="145"/>
    </location>
</feature>
<evidence type="ECO:0000256" key="7">
    <source>
        <dbReference type="SAM" id="MobiDB-lite"/>
    </source>
</evidence>
<reference evidence="8 9" key="1">
    <citation type="submission" date="2017-09" db="EMBL/GenBank/DDBJ databases">
        <title>Depth-based differentiation of microbial function through sediment-hosted aquifers and enrichment of novel symbionts in the deep terrestrial subsurface.</title>
        <authorList>
            <person name="Probst A.J."/>
            <person name="Ladd B."/>
            <person name="Jarett J.K."/>
            <person name="Geller-Mcgrath D.E."/>
            <person name="Sieber C.M."/>
            <person name="Emerson J.B."/>
            <person name="Anantharaman K."/>
            <person name="Thomas B.C."/>
            <person name="Malmstrom R."/>
            <person name="Stieglmeier M."/>
            <person name="Klingl A."/>
            <person name="Woyke T."/>
            <person name="Ryan C.M."/>
            <person name="Banfield J.F."/>
        </authorList>
    </citation>
    <scope>NUCLEOTIDE SEQUENCE [LARGE SCALE GENOMIC DNA]</scope>
    <source>
        <strain evidence="8">CG11_big_fil_rev_8_21_14_0_20_39_10</strain>
    </source>
</reference>
<dbReference type="EMBL" id="PCWW01000062">
    <property type="protein sequence ID" value="PIR13013.1"/>
    <property type="molecule type" value="Genomic_DNA"/>
</dbReference>
<protein>
    <recommendedName>
        <fullName evidence="4 5">Small ribosomal subunit protein uS9</fullName>
    </recommendedName>
</protein>
<evidence type="ECO:0000256" key="6">
    <source>
        <dbReference type="RuleBase" id="RU003815"/>
    </source>
</evidence>
<feature type="region of interest" description="Disordered" evidence="7">
    <location>
        <begin position="120"/>
        <end position="145"/>
    </location>
</feature>
<dbReference type="PANTHER" id="PTHR21569:SF1">
    <property type="entry name" value="SMALL RIBOSOMAL SUBUNIT PROTEIN US9M"/>
    <property type="match status" value="1"/>
</dbReference>
<dbReference type="AlphaFoldDB" id="A0A2M6K8N9"/>
<evidence type="ECO:0000256" key="3">
    <source>
        <dbReference type="ARBA" id="ARBA00023274"/>
    </source>
</evidence>